<evidence type="ECO:0000313" key="2">
    <source>
        <dbReference type="EMBL" id="EWS76926.1"/>
    </source>
</evidence>
<evidence type="ECO:0000313" key="3">
    <source>
        <dbReference type="Proteomes" id="UP000020406"/>
    </source>
</evidence>
<dbReference type="Pfam" id="PF09983">
    <property type="entry name" value="JetD_C"/>
    <property type="match status" value="1"/>
</dbReference>
<reference evidence="2 3" key="1">
    <citation type="journal article" date="2014" name="Genome Announc.">
        <title>Draft Genome Sequence of Xylella fastidiosa Pear Leaf Scorch Strain in Taiwan.</title>
        <authorList>
            <person name="Su C.C."/>
            <person name="Deng W.L."/>
            <person name="Jan F.J."/>
            <person name="Chang C.J."/>
            <person name="Huang H."/>
            <person name="Chen J."/>
        </authorList>
    </citation>
    <scope>NUCLEOTIDE SEQUENCE [LARGE SCALE GENOMIC DNA]</scope>
    <source>
        <strain evidence="2 3">PLS229</strain>
    </source>
</reference>
<organism evidence="2 3">
    <name type="scientific">Xylella taiwanensis</name>
    <dbReference type="NCBI Taxonomy" id="1444770"/>
    <lineage>
        <taxon>Bacteria</taxon>
        <taxon>Pseudomonadati</taxon>
        <taxon>Pseudomonadota</taxon>
        <taxon>Gammaproteobacteria</taxon>
        <taxon>Lysobacterales</taxon>
        <taxon>Lysobacteraceae</taxon>
        <taxon>Xylella</taxon>
    </lineage>
</organism>
<dbReference type="PATRIC" id="fig|1444770.3.peg.3188"/>
<feature type="domain" description="Wadjet protein JetD C-terminal" evidence="1">
    <location>
        <begin position="41"/>
        <end position="145"/>
    </location>
</feature>
<proteinExistence type="predicted"/>
<gene>
    <name evidence="2" type="ORF">AF72_13565</name>
</gene>
<dbReference type="eggNOG" id="COG4924">
    <property type="taxonomic scope" value="Bacteria"/>
</dbReference>
<dbReference type="EMBL" id="JDSQ01000059">
    <property type="protein sequence ID" value="EWS76926.1"/>
    <property type="molecule type" value="Genomic_DNA"/>
</dbReference>
<sequence>MLQCGGVDTKWLESRQGLLSALVAALQGDPAGERDFLQRCGLRPLPKRLRLRVLDATLRAAVGGVGDLCAPYADIATLNIQPTHVFIVKNLQPGLAFDDLAGAVVLMAQGYALDVLGELAWLQQAQCFYWGDIDTHGFAMLHRART</sequence>
<accession>Z9JGJ2</accession>
<comment type="caution">
    <text evidence="2">The sequence shown here is derived from an EMBL/GenBank/DDBJ whole genome shotgun (WGS) entry which is preliminary data.</text>
</comment>
<protein>
    <recommendedName>
        <fullName evidence="1">Wadjet protein JetD C-terminal domain-containing protein</fullName>
    </recommendedName>
</protein>
<dbReference type="AlphaFoldDB" id="Z9JGJ2"/>
<name>Z9JGJ2_9GAMM</name>
<dbReference type="InterPro" id="IPR024534">
    <property type="entry name" value="JetD_C"/>
</dbReference>
<dbReference type="Proteomes" id="UP000020406">
    <property type="component" value="Unassembled WGS sequence"/>
</dbReference>
<evidence type="ECO:0000259" key="1">
    <source>
        <dbReference type="Pfam" id="PF09983"/>
    </source>
</evidence>